<dbReference type="Pfam" id="PF00560">
    <property type="entry name" value="LRR_1"/>
    <property type="match status" value="1"/>
</dbReference>
<keyword evidence="2" id="KW-0812">Transmembrane</keyword>
<comment type="subcellular location">
    <subcellularLocation>
        <location evidence="1">Membrane</location>
        <topology evidence="1">Single-pass type I membrane protein</topology>
    </subcellularLocation>
</comment>
<dbReference type="InterPro" id="IPR001611">
    <property type="entry name" value="Leu-rich_rpt"/>
</dbReference>
<evidence type="ECO:0000256" key="3">
    <source>
        <dbReference type="ARBA" id="ARBA00022729"/>
    </source>
</evidence>
<dbReference type="Gene3D" id="3.80.10.10">
    <property type="entry name" value="Ribonuclease Inhibitor"/>
    <property type="match status" value="1"/>
</dbReference>
<proteinExistence type="predicted"/>
<dbReference type="InParanoid" id="A0A1D6ML99"/>
<keyword evidence="4" id="KW-1133">Transmembrane helix</keyword>
<evidence type="ECO:0000313" key="7">
    <source>
        <dbReference type="EMBL" id="ONM29986.1"/>
    </source>
</evidence>
<keyword evidence="3" id="KW-0732">Signal</keyword>
<evidence type="ECO:0000256" key="4">
    <source>
        <dbReference type="ARBA" id="ARBA00022989"/>
    </source>
</evidence>
<name>A0A1D6ML99_MAIZE</name>
<organism evidence="7">
    <name type="scientific">Zea mays</name>
    <name type="common">Maize</name>
    <dbReference type="NCBI Taxonomy" id="4577"/>
    <lineage>
        <taxon>Eukaryota</taxon>
        <taxon>Viridiplantae</taxon>
        <taxon>Streptophyta</taxon>
        <taxon>Embryophyta</taxon>
        <taxon>Tracheophyta</taxon>
        <taxon>Spermatophyta</taxon>
        <taxon>Magnoliopsida</taxon>
        <taxon>Liliopsida</taxon>
        <taxon>Poales</taxon>
        <taxon>Poaceae</taxon>
        <taxon>PACMAD clade</taxon>
        <taxon>Panicoideae</taxon>
        <taxon>Andropogonodae</taxon>
        <taxon>Andropogoneae</taxon>
        <taxon>Tripsacinae</taxon>
        <taxon>Zea</taxon>
    </lineage>
</organism>
<accession>A0A1D6ML99</accession>
<evidence type="ECO:0000256" key="6">
    <source>
        <dbReference type="ARBA" id="ARBA00023180"/>
    </source>
</evidence>
<dbReference type="Pfam" id="PF13516">
    <property type="entry name" value="LRR_6"/>
    <property type="match status" value="1"/>
</dbReference>
<keyword evidence="5" id="KW-0472">Membrane</keyword>
<dbReference type="InterPro" id="IPR046956">
    <property type="entry name" value="RLP23-like"/>
</dbReference>
<dbReference type="SUPFAM" id="SSF52058">
    <property type="entry name" value="L domain-like"/>
    <property type="match status" value="1"/>
</dbReference>
<gene>
    <name evidence="7" type="ORF">ZEAMMB73_Zm00001d039835</name>
</gene>
<dbReference type="SMR" id="A0A1D6ML99"/>
<evidence type="ECO:0000256" key="2">
    <source>
        <dbReference type="ARBA" id="ARBA00022692"/>
    </source>
</evidence>
<dbReference type="PANTHER" id="PTHR48061">
    <property type="entry name" value="LEUCINE-RICH REPEAT RECEPTOR PROTEIN KINASE EMS1-LIKE-RELATED"/>
    <property type="match status" value="1"/>
</dbReference>
<reference evidence="7" key="1">
    <citation type="submission" date="2015-12" db="EMBL/GenBank/DDBJ databases">
        <title>Update maize B73 reference genome by single molecule sequencing technologies.</title>
        <authorList>
            <consortium name="Maize Genome Sequencing Project"/>
            <person name="Ware D."/>
        </authorList>
    </citation>
    <scope>NUCLEOTIDE SEQUENCE [LARGE SCALE GENOMIC DNA]</scope>
    <source>
        <tissue evidence="7">Seedling</tissue>
    </source>
</reference>
<dbReference type="OMA" id="EENACAF"/>
<dbReference type="STRING" id="4577.A0A1D6ML99"/>
<protein>
    <submittedName>
        <fullName evidence="7">Phytosulfokine receptor 1</fullName>
    </submittedName>
</protein>
<dbReference type="AlphaFoldDB" id="A0A1D6ML99"/>
<evidence type="ECO:0000256" key="5">
    <source>
        <dbReference type="ARBA" id="ARBA00023136"/>
    </source>
</evidence>
<dbReference type="GO" id="GO:0016020">
    <property type="term" value="C:membrane"/>
    <property type="evidence" value="ECO:0007669"/>
    <property type="project" value="UniProtKB-SubCell"/>
</dbReference>
<dbReference type="EMBL" id="CM007649">
    <property type="protein sequence ID" value="ONM29986.1"/>
    <property type="molecule type" value="Genomic_DNA"/>
</dbReference>
<keyword evidence="6" id="KW-0325">Glycoprotein</keyword>
<dbReference type="PANTHER" id="PTHR48061:SF48">
    <property type="entry name" value="OS01G0162500 PROTEIN"/>
    <property type="match status" value="1"/>
</dbReference>
<dbReference type="InterPro" id="IPR032675">
    <property type="entry name" value="LRR_dom_sf"/>
</dbReference>
<evidence type="ECO:0000256" key="1">
    <source>
        <dbReference type="ARBA" id="ARBA00004479"/>
    </source>
</evidence>
<sequence length="165" mass="18501">MENVKGMQSLNLKETQLFGEFPDNIKKCSFEALDFSGNWIEGKLPRSLSACKDLEILDVGSNQISDSFPCWMSVIPRLEVLVLRPNKFSGQVAQLLNEEENACAFPSTTIVDLSSTNFSGPLPRDQWFKSLESMIFRDPDASLVMDHGVSGSLENYKYMHCGDHT</sequence>
<keyword evidence="7" id="KW-0675">Receptor</keyword>